<comment type="similarity">
    <text evidence="2">Belongs to the SLC43A transporter (TC 2.A.1.44) family.</text>
</comment>
<dbReference type="EMBL" id="CAUYUJ010018609">
    <property type="protein sequence ID" value="CAK0884955.1"/>
    <property type="molecule type" value="Genomic_DNA"/>
</dbReference>
<evidence type="ECO:0000313" key="11">
    <source>
        <dbReference type="Proteomes" id="UP001189429"/>
    </source>
</evidence>
<evidence type="ECO:0000256" key="3">
    <source>
        <dbReference type="ARBA" id="ARBA00022448"/>
    </source>
</evidence>
<proteinExistence type="inferred from homology"/>
<feature type="transmembrane region" description="Helical" evidence="9">
    <location>
        <begin position="70"/>
        <end position="88"/>
    </location>
</feature>
<feature type="non-terminal residue" evidence="10">
    <location>
        <position position="425"/>
    </location>
</feature>
<evidence type="ECO:0000313" key="10">
    <source>
        <dbReference type="EMBL" id="CAK0884955.1"/>
    </source>
</evidence>
<feature type="transmembrane region" description="Helical" evidence="9">
    <location>
        <begin position="132"/>
        <end position="156"/>
    </location>
</feature>
<accession>A0ABN9WF00</accession>
<feature type="transmembrane region" description="Helical" evidence="9">
    <location>
        <begin position="323"/>
        <end position="344"/>
    </location>
</feature>
<feature type="transmembrane region" description="Helical" evidence="9">
    <location>
        <begin position="46"/>
        <end position="64"/>
    </location>
</feature>
<evidence type="ECO:0000256" key="7">
    <source>
        <dbReference type="ARBA" id="ARBA00023136"/>
    </source>
</evidence>
<evidence type="ECO:0000256" key="2">
    <source>
        <dbReference type="ARBA" id="ARBA00006595"/>
    </source>
</evidence>
<keyword evidence="6 9" id="KW-1133">Transmembrane helix</keyword>
<evidence type="ECO:0000256" key="6">
    <source>
        <dbReference type="ARBA" id="ARBA00022989"/>
    </source>
</evidence>
<keyword evidence="5" id="KW-0029">Amino-acid transport</keyword>
<dbReference type="Proteomes" id="UP001189429">
    <property type="component" value="Unassembled WGS sequence"/>
</dbReference>
<keyword evidence="4 9" id="KW-0812">Transmembrane</keyword>
<dbReference type="InterPro" id="IPR036259">
    <property type="entry name" value="MFS_trans_sf"/>
</dbReference>
<feature type="transmembrane region" description="Helical" evidence="9">
    <location>
        <begin position="350"/>
        <end position="370"/>
    </location>
</feature>
<protein>
    <recommendedName>
        <fullName evidence="12">Major facilitator superfamily (MFS) profile domain-containing protein</fullName>
    </recommendedName>
</protein>
<feature type="transmembrane region" description="Helical" evidence="9">
    <location>
        <begin position="288"/>
        <end position="311"/>
    </location>
</feature>
<dbReference type="SUPFAM" id="SSF103473">
    <property type="entry name" value="MFS general substrate transporter"/>
    <property type="match status" value="1"/>
</dbReference>
<feature type="region of interest" description="Disordered" evidence="8">
    <location>
        <begin position="386"/>
        <end position="425"/>
    </location>
</feature>
<comment type="caution">
    <text evidence="10">The sequence shown here is derived from an EMBL/GenBank/DDBJ whole genome shotgun (WGS) entry which is preliminary data.</text>
</comment>
<evidence type="ECO:0000256" key="4">
    <source>
        <dbReference type="ARBA" id="ARBA00022692"/>
    </source>
</evidence>
<evidence type="ECO:0000256" key="9">
    <source>
        <dbReference type="SAM" id="Phobius"/>
    </source>
</evidence>
<evidence type="ECO:0008006" key="12">
    <source>
        <dbReference type="Google" id="ProtNLM"/>
    </source>
</evidence>
<keyword evidence="7 9" id="KW-0472">Membrane</keyword>
<organism evidence="10 11">
    <name type="scientific">Prorocentrum cordatum</name>
    <dbReference type="NCBI Taxonomy" id="2364126"/>
    <lineage>
        <taxon>Eukaryota</taxon>
        <taxon>Sar</taxon>
        <taxon>Alveolata</taxon>
        <taxon>Dinophyceae</taxon>
        <taxon>Prorocentrales</taxon>
        <taxon>Prorocentraceae</taxon>
        <taxon>Prorocentrum</taxon>
    </lineage>
</organism>
<dbReference type="InterPro" id="IPR011701">
    <property type="entry name" value="MFS"/>
</dbReference>
<feature type="transmembrane region" description="Helical" evidence="9">
    <location>
        <begin position="262"/>
        <end position="282"/>
    </location>
</feature>
<gene>
    <name evidence="10" type="ORF">PCOR1329_LOCUS66705</name>
</gene>
<feature type="transmembrane region" description="Helical" evidence="9">
    <location>
        <begin position="231"/>
        <end position="250"/>
    </location>
</feature>
<evidence type="ECO:0000256" key="1">
    <source>
        <dbReference type="ARBA" id="ARBA00004141"/>
    </source>
</evidence>
<comment type="subcellular location">
    <subcellularLocation>
        <location evidence="1">Membrane</location>
        <topology evidence="1">Multi-pass membrane protein</topology>
    </subcellularLocation>
</comment>
<dbReference type="Pfam" id="PF07690">
    <property type="entry name" value="MFS_1"/>
    <property type="match status" value="1"/>
</dbReference>
<evidence type="ECO:0000256" key="5">
    <source>
        <dbReference type="ARBA" id="ARBA00022970"/>
    </source>
</evidence>
<name>A0ABN9WF00_9DINO</name>
<dbReference type="PANTHER" id="PTHR20772:SF2">
    <property type="entry name" value="PROTEIN FMP42"/>
    <property type="match status" value="1"/>
</dbReference>
<dbReference type="PANTHER" id="PTHR20772">
    <property type="entry name" value="PROTEIN FMP42"/>
    <property type="match status" value="1"/>
</dbReference>
<reference evidence="10" key="1">
    <citation type="submission" date="2023-10" db="EMBL/GenBank/DDBJ databases">
        <authorList>
            <person name="Chen Y."/>
            <person name="Shah S."/>
            <person name="Dougan E. K."/>
            <person name="Thang M."/>
            <person name="Chan C."/>
        </authorList>
    </citation>
    <scope>NUCLEOTIDE SEQUENCE [LARGE SCALE GENOMIC DNA]</scope>
</reference>
<sequence>MRSWFHKKPEASMTSPLRTRFPSAPPSAIVLVHTMVASQCLGTRRTTAGCAAICGLGAVVFGLASSETGLSVGLLFIGVGGAGVQICLQSTSALFPKNRSLVMASLSGSFQLASSVFLIMETMHRLVQVSRQALFLGYAAILLFVSGLSLIIWPVLPFGVTRRLSNQSPHGLPVEQKVEVLALKDRCFRDQVFSPEYIVMVAYFTLAVLQAQFIIQTLGVQFQLMGLNSAGLVRIFNVVFSFTWTITPLVGHAIDKCGTVRVLIFMNTLLLCCPVCLLTQMYPVQLAFTFAYGISRVSIWAAYFSYVGTIFGFSNYGKLAGGGLFFAAFVSLLQIPLLHLTLIFFGGDFTFVNCLFAAICVSMYPLIGALEVMERKAPHAATCLAVRKPPAPEPSSSGDDGTDAPGAVQAMPDAGAPARGGVESA</sequence>
<evidence type="ECO:0000256" key="8">
    <source>
        <dbReference type="SAM" id="MobiDB-lite"/>
    </source>
</evidence>
<keyword evidence="3" id="KW-0813">Transport</keyword>
<dbReference type="InterPro" id="IPR052599">
    <property type="entry name" value="SLC43A_AATransporter"/>
</dbReference>
<keyword evidence="11" id="KW-1185">Reference proteome</keyword>
<feature type="transmembrane region" description="Helical" evidence="9">
    <location>
        <begin position="197"/>
        <end position="219"/>
    </location>
</feature>
<feature type="transmembrane region" description="Helical" evidence="9">
    <location>
        <begin position="100"/>
        <end position="120"/>
    </location>
</feature>
<dbReference type="Gene3D" id="1.20.1250.20">
    <property type="entry name" value="MFS general substrate transporter like domains"/>
    <property type="match status" value="1"/>
</dbReference>